<accession>A0A852Z0H1</accession>
<organism evidence="2 3">
    <name type="scientific">Actinopolyspora biskrensis</name>
    <dbReference type="NCBI Taxonomy" id="1470178"/>
    <lineage>
        <taxon>Bacteria</taxon>
        <taxon>Bacillati</taxon>
        <taxon>Actinomycetota</taxon>
        <taxon>Actinomycetes</taxon>
        <taxon>Actinopolysporales</taxon>
        <taxon>Actinopolysporaceae</taxon>
        <taxon>Actinopolyspora</taxon>
    </lineage>
</organism>
<keyword evidence="3" id="KW-1185">Reference proteome</keyword>
<dbReference type="AlphaFoldDB" id="A0A852Z0H1"/>
<feature type="compositionally biased region" description="Basic and acidic residues" evidence="1">
    <location>
        <begin position="85"/>
        <end position="100"/>
    </location>
</feature>
<evidence type="ECO:0000313" key="2">
    <source>
        <dbReference type="EMBL" id="NYH77156.1"/>
    </source>
</evidence>
<feature type="compositionally biased region" description="Basic and acidic residues" evidence="1">
    <location>
        <begin position="168"/>
        <end position="194"/>
    </location>
</feature>
<protein>
    <submittedName>
        <fullName evidence="2">Uncharacterized protein</fullName>
    </submittedName>
</protein>
<name>A0A852Z0H1_9ACTN</name>
<dbReference type="EMBL" id="JACBYW010000001">
    <property type="protein sequence ID" value="NYH77156.1"/>
    <property type="molecule type" value="Genomic_DNA"/>
</dbReference>
<feature type="region of interest" description="Disordered" evidence="1">
    <location>
        <begin position="81"/>
        <end position="194"/>
    </location>
</feature>
<evidence type="ECO:0000256" key="1">
    <source>
        <dbReference type="SAM" id="MobiDB-lite"/>
    </source>
</evidence>
<dbReference type="RefSeq" id="WP_179533748.1">
    <property type="nucleotide sequence ID" value="NZ_JACBYW010000001.1"/>
</dbReference>
<comment type="caution">
    <text evidence="2">The sequence shown here is derived from an EMBL/GenBank/DDBJ whole genome shotgun (WGS) entry which is preliminary data.</text>
</comment>
<sequence length="331" mass="37177">MSQSGTISESVSAVAALLRAGNVRNARHQWRETLTEADPRECAVLAECGRILAQYPRTAPAQLRELWKRSDEHARAVIEACAPAPDEHRQRPEAESDRTPRWNRRNRYQAPRDHRETVDPEARRSRSERRARARRVAREESATVHDYLDTRAGTNDAPDRGSQPDGYAVDHDELAVYPDARDKERRDPRATPAREGERCIALACNLVTSHADAHQGDGLCEECREVGRPGLTAPTVTARCAYIAEYYPYPTKHLRELWQHSTQNDRDAITRWVAENMPTEHANSHELSPCEHCGNYRSPRDTAHVNADDGACRRCRADAAATPQPTAAVSA</sequence>
<reference evidence="2 3" key="1">
    <citation type="submission" date="2020-07" db="EMBL/GenBank/DDBJ databases">
        <title>Genomic Encyclopedia of Type Strains, Phase III (KMG-III): the genomes of soil and plant-associated and newly described type strains.</title>
        <authorList>
            <person name="Whitman W."/>
        </authorList>
    </citation>
    <scope>NUCLEOTIDE SEQUENCE [LARGE SCALE GENOMIC DNA]</scope>
    <source>
        <strain evidence="2 3">CECT 8576</strain>
    </source>
</reference>
<feature type="compositionally biased region" description="Basic and acidic residues" evidence="1">
    <location>
        <begin position="110"/>
        <end position="149"/>
    </location>
</feature>
<dbReference type="Proteomes" id="UP000548304">
    <property type="component" value="Unassembled WGS sequence"/>
</dbReference>
<evidence type="ECO:0000313" key="3">
    <source>
        <dbReference type="Proteomes" id="UP000548304"/>
    </source>
</evidence>
<proteinExistence type="predicted"/>
<gene>
    <name evidence="2" type="ORF">FHR84_000470</name>
</gene>